<dbReference type="WBParaSite" id="SPAL_0001510900.1">
    <property type="protein sequence ID" value="SPAL_0001510900.1"/>
    <property type="gene ID" value="SPAL_0001510900"/>
</dbReference>
<name>A0A0N5CB45_STREA</name>
<keyword evidence="1" id="KW-1133">Transmembrane helix</keyword>
<evidence type="ECO:0000313" key="2">
    <source>
        <dbReference type="Proteomes" id="UP000046392"/>
    </source>
</evidence>
<feature type="transmembrane region" description="Helical" evidence="1">
    <location>
        <begin position="146"/>
        <end position="170"/>
    </location>
</feature>
<keyword evidence="1" id="KW-0812">Transmembrane</keyword>
<feature type="transmembrane region" description="Helical" evidence="1">
    <location>
        <begin position="24"/>
        <end position="47"/>
    </location>
</feature>
<dbReference type="Proteomes" id="UP000046392">
    <property type="component" value="Unplaced"/>
</dbReference>
<keyword evidence="2" id="KW-1185">Reference proteome</keyword>
<sequence length="201" mass="23067">MRKFGKSARKFLTEIPAKKEDRILYYNIILLIISFVVVRILMIFFLVQIHKSSCSTVICPDMEKIAFSKLPLTIKILELVRPFGVTLSFVVIAIIFLLINVENENSKLITFIGIGVASMKLLTTIIEMGSNLDTLKYVTTKSNIVLIYFNIFFVCSESFLSYGSILAAFYRYKLQMYDHLSVENTKSKSKSRERSKSRSKD</sequence>
<feature type="transmembrane region" description="Helical" evidence="1">
    <location>
        <begin position="108"/>
        <end position="126"/>
    </location>
</feature>
<dbReference type="AlphaFoldDB" id="A0A0N5CB45"/>
<protein>
    <submittedName>
        <fullName evidence="3">Uncharacterized protein</fullName>
    </submittedName>
</protein>
<proteinExistence type="predicted"/>
<keyword evidence="1" id="KW-0472">Membrane</keyword>
<feature type="transmembrane region" description="Helical" evidence="1">
    <location>
        <begin position="79"/>
        <end position="101"/>
    </location>
</feature>
<reference evidence="3" key="1">
    <citation type="submission" date="2017-02" db="UniProtKB">
        <authorList>
            <consortium name="WormBaseParasite"/>
        </authorList>
    </citation>
    <scope>IDENTIFICATION</scope>
</reference>
<accession>A0A0N5CB45</accession>
<evidence type="ECO:0000256" key="1">
    <source>
        <dbReference type="SAM" id="Phobius"/>
    </source>
</evidence>
<organism evidence="2 3">
    <name type="scientific">Strongyloides papillosus</name>
    <name type="common">Intestinal threadworm</name>
    <dbReference type="NCBI Taxonomy" id="174720"/>
    <lineage>
        <taxon>Eukaryota</taxon>
        <taxon>Metazoa</taxon>
        <taxon>Ecdysozoa</taxon>
        <taxon>Nematoda</taxon>
        <taxon>Chromadorea</taxon>
        <taxon>Rhabditida</taxon>
        <taxon>Tylenchina</taxon>
        <taxon>Panagrolaimomorpha</taxon>
        <taxon>Strongyloidoidea</taxon>
        <taxon>Strongyloididae</taxon>
        <taxon>Strongyloides</taxon>
    </lineage>
</organism>
<evidence type="ECO:0000313" key="3">
    <source>
        <dbReference type="WBParaSite" id="SPAL_0001510900.1"/>
    </source>
</evidence>